<dbReference type="VEuPathDB" id="TriTrypDB:BSAL_33260"/>
<organism evidence="2 3">
    <name type="scientific">Bodo saltans</name>
    <name type="common">Flagellated protozoan</name>
    <dbReference type="NCBI Taxonomy" id="75058"/>
    <lineage>
        <taxon>Eukaryota</taxon>
        <taxon>Discoba</taxon>
        <taxon>Euglenozoa</taxon>
        <taxon>Kinetoplastea</taxon>
        <taxon>Metakinetoplastina</taxon>
        <taxon>Eubodonida</taxon>
        <taxon>Bodonidae</taxon>
        <taxon>Bodo</taxon>
    </lineage>
</organism>
<accession>A0A0S4JM13</accession>
<dbReference type="EMBL" id="CYKH01001951">
    <property type="protein sequence ID" value="CUG91674.1"/>
    <property type="molecule type" value="Genomic_DNA"/>
</dbReference>
<gene>
    <name evidence="2" type="ORF">BSAL_33260</name>
</gene>
<dbReference type="AlphaFoldDB" id="A0A0S4JM13"/>
<evidence type="ECO:0000256" key="1">
    <source>
        <dbReference type="SAM" id="MobiDB-lite"/>
    </source>
</evidence>
<name>A0A0S4JM13_BODSA</name>
<dbReference type="Proteomes" id="UP000051952">
    <property type="component" value="Unassembled WGS sequence"/>
</dbReference>
<protein>
    <submittedName>
        <fullName evidence="2">Uncharacterized protein</fullName>
    </submittedName>
</protein>
<reference evidence="3" key="1">
    <citation type="submission" date="2015-09" db="EMBL/GenBank/DDBJ databases">
        <authorList>
            <consortium name="Pathogen Informatics"/>
        </authorList>
    </citation>
    <scope>NUCLEOTIDE SEQUENCE [LARGE SCALE GENOMIC DNA]</scope>
    <source>
        <strain evidence="3">Lake Konstanz</strain>
    </source>
</reference>
<keyword evidence="3" id="KW-1185">Reference proteome</keyword>
<proteinExistence type="predicted"/>
<feature type="compositionally biased region" description="Basic residues" evidence="1">
    <location>
        <begin position="185"/>
        <end position="196"/>
    </location>
</feature>
<sequence>MTFFRWGGKAFYKNIHCTINLQREKNIWSFLSFQLYYPKGLGLCPFLCSPIVTLTTERQVHMLSRIAQRILPATTVQRIKLSVFRNINSFNTTLRKLPETGMPYPRVSFRNISNFKNASRKLPEILLPCSPGTSPSLTPRLSTQSLLHSTNPQQVASTVLHPQPKTTMAPIFPDLHQRGSSTLLPHRRATTPHNHT</sequence>
<evidence type="ECO:0000313" key="3">
    <source>
        <dbReference type="Proteomes" id="UP000051952"/>
    </source>
</evidence>
<evidence type="ECO:0000313" key="2">
    <source>
        <dbReference type="EMBL" id="CUG91674.1"/>
    </source>
</evidence>
<feature type="region of interest" description="Disordered" evidence="1">
    <location>
        <begin position="175"/>
        <end position="196"/>
    </location>
</feature>